<protein>
    <submittedName>
        <fullName evidence="2">DUF6461 domain-containing protein</fullName>
    </submittedName>
</protein>
<comment type="caution">
    <text evidence="2">The sequence shown here is derived from an EMBL/GenBank/DDBJ whole genome shotgun (WGS) entry which is preliminary data.</text>
</comment>
<sequence length="648" mass="68767">MVQVSDDAIERLAGVVASRMASLADRIPAAPAAELGRWGAPEDAADFAPDVRRRSVPDRILARGRRAGRTPPGVSGGPTVSARPTPTPGPRPTPASRRLPRPSGPPAGVPVGQYGQRSVELGEPESAESSLAALREARPLLTERLLGALELVVGAEERAELPEITASLAPPPEGRFAFLSDGSDSVAMSAARLLERLHPGVAELVVASARRLAEHRLVGPLLTLTADDADEPAVAARHGTAYLTLGVATAGAVVDQIEVPDLVDRAAAVVGLGLGTAAVLLRQAEMPPTYRAALMARIRAEYRLPRQGYGSVRLTGHHFGLLDEAVATRAVPGPVDWTANGLVTTVDGGAVVRTGADTGAVNVRLEIRADPPREVEDGWEEIVEVSWRALEGRASVVGPDGAIAPPLQRQTPPWPGDYRLRVHARGRDDEDADYENYSLLVWSAPAAPEIVHRRTDRLGHGLRGEPLPAAPPRPERAYRWIQRSSLATAATVTVVTGASIEEVLRAFGADPLAFEEVHDPGFIATQEGVFVRDTGDAVLAVEFNGYRGSGVEVLRAASARGRAASMYWNVNAVTRLSFAERGEILAASEFWEESPTDPRVAEAMAGLDFAEPVDSTERSLVAVERFTGRGITPADLAAIEESGVCYLL</sequence>
<dbReference type="InterPro" id="IPR045592">
    <property type="entry name" value="DUF6461"/>
</dbReference>
<reference evidence="3" key="1">
    <citation type="journal article" date="2019" name="Int. J. Syst. Evol. Microbiol.">
        <title>The Global Catalogue of Microorganisms (GCM) 10K type strain sequencing project: providing services to taxonomists for standard genome sequencing and annotation.</title>
        <authorList>
            <consortium name="The Broad Institute Genomics Platform"/>
            <consortium name="The Broad Institute Genome Sequencing Center for Infectious Disease"/>
            <person name="Wu L."/>
            <person name="Ma J."/>
        </authorList>
    </citation>
    <scope>NUCLEOTIDE SEQUENCE [LARGE SCALE GENOMIC DNA]</scope>
    <source>
        <strain evidence="3">JCM 9458</strain>
    </source>
</reference>
<name>A0ABP6ST53_9ACTN</name>
<evidence type="ECO:0000256" key="1">
    <source>
        <dbReference type="SAM" id="MobiDB-lite"/>
    </source>
</evidence>
<dbReference type="Pfam" id="PF20062">
    <property type="entry name" value="DUF6461"/>
    <property type="match status" value="1"/>
</dbReference>
<evidence type="ECO:0000313" key="3">
    <source>
        <dbReference type="Proteomes" id="UP001501676"/>
    </source>
</evidence>
<accession>A0ABP6ST53</accession>
<proteinExistence type="predicted"/>
<keyword evidence="3" id="KW-1185">Reference proteome</keyword>
<dbReference type="EMBL" id="BAAAYN010000006">
    <property type="protein sequence ID" value="GAA3383754.1"/>
    <property type="molecule type" value="Genomic_DNA"/>
</dbReference>
<evidence type="ECO:0000313" key="2">
    <source>
        <dbReference type="EMBL" id="GAA3383754.1"/>
    </source>
</evidence>
<dbReference type="Proteomes" id="UP001501676">
    <property type="component" value="Unassembled WGS sequence"/>
</dbReference>
<organism evidence="2 3">
    <name type="scientific">Cryptosporangium minutisporangium</name>
    <dbReference type="NCBI Taxonomy" id="113569"/>
    <lineage>
        <taxon>Bacteria</taxon>
        <taxon>Bacillati</taxon>
        <taxon>Actinomycetota</taxon>
        <taxon>Actinomycetes</taxon>
        <taxon>Cryptosporangiales</taxon>
        <taxon>Cryptosporangiaceae</taxon>
        <taxon>Cryptosporangium</taxon>
    </lineage>
</organism>
<feature type="region of interest" description="Disordered" evidence="1">
    <location>
        <begin position="56"/>
        <end position="114"/>
    </location>
</feature>
<gene>
    <name evidence="2" type="ORF">GCM10020369_10870</name>
</gene>
<dbReference type="RefSeq" id="WP_345726848.1">
    <property type="nucleotide sequence ID" value="NZ_BAAAYN010000006.1"/>
</dbReference>